<dbReference type="CDD" id="cd03002">
    <property type="entry name" value="PDI_a_MPD1_like"/>
    <property type="match status" value="1"/>
</dbReference>
<feature type="signal peptide" evidence="1">
    <location>
        <begin position="1"/>
        <end position="22"/>
    </location>
</feature>
<dbReference type="Gene3D" id="3.40.30.10">
    <property type="entry name" value="Glutaredoxin"/>
    <property type="match status" value="2"/>
</dbReference>
<dbReference type="PROSITE" id="PS51352">
    <property type="entry name" value="THIOREDOXIN_2"/>
    <property type="match status" value="1"/>
</dbReference>
<dbReference type="Proteomes" id="UP000011777">
    <property type="component" value="Unassembled WGS sequence"/>
</dbReference>
<dbReference type="OMA" id="ASSHVQM"/>
<keyword evidence="1" id="KW-0732">Signal</keyword>
<reference evidence="3 4" key="1">
    <citation type="submission" date="2013-02" db="EMBL/GenBank/DDBJ databases">
        <title>Genome sequence of Candida maltosa Xu316, a potential industrial strain for xylitol and ethanol production.</title>
        <authorList>
            <person name="Yu J."/>
            <person name="Wang Q."/>
            <person name="Geng X."/>
            <person name="Bao W."/>
            <person name="He P."/>
            <person name="Cai J."/>
        </authorList>
    </citation>
    <scope>NUCLEOTIDE SEQUENCE [LARGE SCALE GENOMIC DNA]</scope>
    <source>
        <strain evidence="4">Xu316</strain>
    </source>
</reference>
<comment type="caution">
    <text evidence="3">The sequence shown here is derived from an EMBL/GenBank/DDBJ whole genome shotgun (WGS) entry which is preliminary data.</text>
</comment>
<dbReference type="InterPro" id="IPR013766">
    <property type="entry name" value="Thioredoxin_domain"/>
</dbReference>
<keyword evidence="4" id="KW-1185">Reference proteome</keyword>
<dbReference type="GO" id="GO:0034976">
    <property type="term" value="P:response to endoplasmic reticulum stress"/>
    <property type="evidence" value="ECO:0007669"/>
    <property type="project" value="TreeGrafter"/>
</dbReference>
<gene>
    <name evidence="3" type="ORF">G210_3216</name>
</gene>
<dbReference type="SUPFAM" id="SSF52833">
    <property type="entry name" value="Thioredoxin-like"/>
    <property type="match status" value="1"/>
</dbReference>
<dbReference type="PRINTS" id="PR00421">
    <property type="entry name" value="THIOREDOXIN"/>
</dbReference>
<organism evidence="3 4">
    <name type="scientific">Candida maltosa (strain Xu316)</name>
    <name type="common">Yeast</name>
    <dbReference type="NCBI Taxonomy" id="1245528"/>
    <lineage>
        <taxon>Eukaryota</taxon>
        <taxon>Fungi</taxon>
        <taxon>Dikarya</taxon>
        <taxon>Ascomycota</taxon>
        <taxon>Saccharomycotina</taxon>
        <taxon>Pichiomycetes</taxon>
        <taxon>Debaryomycetaceae</taxon>
        <taxon>Candida/Lodderomyces clade</taxon>
        <taxon>Candida</taxon>
    </lineage>
</organism>
<dbReference type="Pfam" id="PF00085">
    <property type="entry name" value="Thioredoxin"/>
    <property type="match status" value="1"/>
</dbReference>
<dbReference type="HOGENOM" id="CLU_059951_0_0_1"/>
<dbReference type="GO" id="GO:0005788">
    <property type="term" value="C:endoplasmic reticulum lumen"/>
    <property type="evidence" value="ECO:0007669"/>
    <property type="project" value="TreeGrafter"/>
</dbReference>
<evidence type="ECO:0000313" key="3">
    <source>
        <dbReference type="EMBL" id="EMG46528.1"/>
    </source>
</evidence>
<dbReference type="PANTHER" id="PTHR45815:SF3">
    <property type="entry name" value="PROTEIN DISULFIDE-ISOMERASE A6"/>
    <property type="match status" value="1"/>
</dbReference>
<dbReference type="InterPro" id="IPR036249">
    <property type="entry name" value="Thioredoxin-like_sf"/>
</dbReference>
<dbReference type="STRING" id="1245528.M3J3Q3"/>
<dbReference type="GO" id="GO:0015035">
    <property type="term" value="F:protein-disulfide reductase activity"/>
    <property type="evidence" value="ECO:0007669"/>
    <property type="project" value="TreeGrafter"/>
</dbReference>
<dbReference type="OrthoDB" id="10264505at2759"/>
<evidence type="ECO:0000313" key="4">
    <source>
        <dbReference type="Proteomes" id="UP000011777"/>
    </source>
</evidence>
<evidence type="ECO:0000256" key="1">
    <source>
        <dbReference type="SAM" id="SignalP"/>
    </source>
</evidence>
<protein>
    <submittedName>
        <fullName evidence="3">Putative thioredoxin</fullName>
    </submittedName>
</protein>
<dbReference type="AlphaFoldDB" id="M3J3Q3"/>
<proteinExistence type="predicted"/>
<dbReference type="InterPro" id="IPR017937">
    <property type="entry name" value="Thioredoxin_CS"/>
</dbReference>
<name>M3J3Q3_CANMX</name>
<dbReference type="PROSITE" id="PS00194">
    <property type="entry name" value="THIOREDOXIN_1"/>
    <property type="match status" value="1"/>
</dbReference>
<dbReference type="eggNOG" id="KOG0191">
    <property type="taxonomic scope" value="Eukaryota"/>
</dbReference>
<dbReference type="EMBL" id="AOGT01001972">
    <property type="protein sequence ID" value="EMG46528.1"/>
    <property type="molecule type" value="Genomic_DNA"/>
</dbReference>
<sequence length="250" mass="28355">MFLKYLLSFISLFILVASRAQGDEYASDPNIFELTPSTFDKVVHKSNYTTLVKFYAPWCGYCQQLQPIYHKLGKYIQKDAKYSVNIASVNCDKDYNKALCSQYQVRGFPTLMVFRPPKYGTGKEVKAQNHASEVYQGERTVKSMTKFLSSRLKNYVKKFHNVKSDGLGQWLESDQPSILLISQANSVSPLLKSLAIDFLGRVNIGMIGKLNNEPHTITVDGNEIEVPATFKSTLLYFNKEKGKFLGRAFV</sequence>
<dbReference type="PANTHER" id="PTHR45815">
    <property type="entry name" value="PROTEIN DISULFIDE-ISOMERASE A6"/>
    <property type="match status" value="1"/>
</dbReference>
<evidence type="ECO:0000259" key="2">
    <source>
        <dbReference type="PROSITE" id="PS51352"/>
    </source>
</evidence>
<feature type="domain" description="Thioredoxin" evidence="2">
    <location>
        <begin position="4"/>
        <end position="153"/>
    </location>
</feature>
<accession>M3J3Q3</accession>
<feature type="chain" id="PRO_5004035202" evidence="1">
    <location>
        <begin position="23"/>
        <end position="250"/>
    </location>
</feature>